<comment type="similarity">
    <text evidence="2 8">Belongs to the 4-toluene sulfonate uptake permease (TSUP) (TC 2.A.102) family.</text>
</comment>
<dbReference type="PANTHER" id="PTHR30269">
    <property type="entry name" value="TRANSMEMBRANE PROTEIN YFCA"/>
    <property type="match status" value="1"/>
</dbReference>
<evidence type="ECO:0000313" key="10">
    <source>
        <dbReference type="Proteomes" id="UP001284547"/>
    </source>
</evidence>
<keyword evidence="5 8" id="KW-0812">Transmembrane</keyword>
<dbReference type="EMBL" id="JAWHZD010000009">
    <property type="protein sequence ID" value="MDV0842856.1"/>
    <property type="molecule type" value="Genomic_DNA"/>
</dbReference>
<feature type="transmembrane region" description="Helical" evidence="8">
    <location>
        <begin position="147"/>
        <end position="164"/>
    </location>
</feature>
<keyword evidence="6 8" id="KW-1133">Transmembrane helix</keyword>
<evidence type="ECO:0000313" key="9">
    <source>
        <dbReference type="EMBL" id="MDV0842856.1"/>
    </source>
</evidence>
<feature type="transmembrane region" description="Helical" evidence="8">
    <location>
        <begin position="200"/>
        <end position="226"/>
    </location>
</feature>
<organism evidence="9 10">
    <name type="scientific">Klebsiella quasipneumoniae subsp. quasipneumoniae</name>
    <dbReference type="NCBI Taxonomy" id="1667327"/>
    <lineage>
        <taxon>Bacteria</taxon>
        <taxon>Pseudomonadati</taxon>
        <taxon>Pseudomonadota</taxon>
        <taxon>Gammaproteobacteria</taxon>
        <taxon>Enterobacterales</taxon>
        <taxon>Enterobacteriaceae</taxon>
        <taxon>Klebsiella/Raoultella group</taxon>
        <taxon>Klebsiella</taxon>
        <taxon>Klebsiella pneumoniae complex</taxon>
    </lineage>
</organism>
<evidence type="ECO:0000256" key="4">
    <source>
        <dbReference type="ARBA" id="ARBA00022475"/>
    </source>
</evidence>
<keyword evidence="3" id="KW-0813">Transport</keyword>
<accession>A0AAW8XTP4</accession>
<gene>
    <name evidence="9" type="ORF">RZP41_16550</name>
</gene>
<evidence type="ECO:0000256" key="8">
    <source>
        <dbReference type="RuleBase" id="RU363041"/>
    </source>
</evidence>
<evidence type="ECO:0000256" key="2">
    <source>
        <dbReference type="ARBA" id="ARBA00009142"/>
    </source>
</evidence>
<dbReference type="Proteomes" id="UP001284547">
    <property type="component" value="Unassembled WGS sequence"/>
</dbReference>
<evidence type="ECO:0000256" key="6">
    <source>
        <dbReference type="ARBA" id="ARBA00022989"/>
    </source>
</evidence>
<feature type="transmembrane region" description="Helical" evidence="8">
    <location>
        <begin position="9"/>
        <end position="33"/>
    </location>
</feature>
<protein>
    <recommendedName>
        <fullName evidence="8">Probable membrane transporter protein</fullName>
    </recommendedName>
</protein>
<evidence type="ECO:0000256" key="7">
    <source>
        <dbReference type="ARBA" id="ARBA00023136"/>
    </source>
</evidence>
<comment type="caution">
    <text evidence="9">The sequence shown here is derived from an EMBL/GenBank/DDBJ whole genome shotgun (WGS) entry which is preliminary data.</text>
</comment>
<feature type="transmembrane region" description="Helical" evidence="8">
    <location>
        <begin position="39"/>
        <end position="57"/>
    </location>
</feature>
<sequence>MSDLVNHSMFIEGSVIAHYLVLGVILLVIASFIAGYIDAIAGGAGLVLIPAFILTGLPPQLALGQEKLVSTIGTIAAIKNFVKNKSVIWRVIPAGLISALAGAYVGAKVILLLPVETLSIVIVVLLPVGLLAATIKGKIKESVDDSARTNFLAIFVVCFIVGFYDGFFGPGTGSLFIIALTVINKFGLLQASATSKIFNFASNIGAFVAFAIAGKMAYLIGIPMIIASLAGNHIGSLHAIKTNGEIIRKVLFVTVGAMMVTLSVKYFTGV</sequence>
<reference evidence="9" key="1">
    <citation type="submission" date="2023-10" db="EMBL/GenBank/DDBJ databases">
        <title>Surveillance and assessment of the effects of hospital wastewater treatment on clearance of pathogenic bacterial and antimicrobial resistance genes.</title>
        <authorList>
            <person name="Wu Y."/>
        </authorList>
    </citation>
    <scope>NUCLEOTIDE SEQUENCE</scope>
    <source>
        <strain evidence="9">23-M-SRM-33-1</strain>
    </source>
</reference>
<feature type="transmembrane region" description="Helical" evidence="8">
    <location>
        <begin position="87"/>
        <end position="111"/>
    </location>
</feature>
<evidence type="ECO:0000256" key="5">
    <source>
        <dbReference type="ARBA" id="ARBA00022692"/>
    </source>
</evidence>
<dbReference type="GO" id="GO:0005886">
    <property type="term" value="C:plasma membrane"/>
    <property type="evidence" value="ECO:0007669"/>
    <property type="project" value="UniProtKB-SubCell"/>
</dbReference>
<name>A0AAW8XTP4_9ENTR</name>
<feature type="transmembrane region" description="Helical" evidence="8">
    <location>
        <begin position="117"/>
        <end position="135"/>
    </location>
</feature>
<dbReference type="RefSeq" id="WP_023291046.1">
    <property type="nucleotide sequence ID" value="NZ_CP153183.1"/>
</dbReference>
<dbReference type="InterPro" id="IPR002781">
    <property type="entry name" value="TM_pro_TauE-like"/>
</dbReference>
<proteinExistence type="inferred from homology"/>
<keyword evidence="7 8" id="KW-0472">Membrane</keyword>
<comment type="subcellular location">
    <subcellularLocation>
        <location evidence="8">Cell inner membrane</location>
        <topology evidence="8">Multi-pass membrane protein</topology>
    </subcellularLocation>
    <subcellularLocation>
        <location evidence="1">Cell membrane</location>
        <topology evidence="1">Multi-pass membrane protein</topology>
    </subcellularLocation>
</comment>
<dbReference type="AlphaFoldDB" id="A0AAW8XTP4"/>
<keyword evidence="4 8" id="KW-1003">Cell membrane</keyword>
<evidence type="ECO:0000256" key="1">
    <source>
        <dbReference type="ARBA" id="ARBA00004651"/>
    </source>
</evidence>
<evidence type="ECO:0000256" key="3">
    <source>
        <dbReference type="ARBA" id="ARBA00022448"/>
    </source>
</evidence>
<feature type="transmembrane region" description="Helical" evidence="8">
    <location>
        <begin position="246"/>
        <end position="267"/>
    </location>
</feature>
<dbReference type="InterPro" id="IPR052017">
    <property type="entry name" value="TSUP"/>
</dbReference>
<keyword evidence="8" id="KW-0997">Cell inner membrane</keyword>
<dbReference type="Pfam" id="PF01925">
    <property type="entry name" value="TauE"/>
    <property type="match status" value="1"/>
</dbReference>
<dbReference type="PANTHER" id="PTHR30269:SF0">
    <property type="entry name" value="MEMBRANE TRANSPORTER PROTEIN YFCA-RELATED"/>
    <property type="match status" value="1"/>
</dbReference>